<sequence length="385" mass="41646">MFTFHAAVPSAPLTFSRHAHAIRNDPTCTSLSYSTSLNDENDGAGIRLKKKRKRTNNDAASAGPIRKKRRLRLTLITSRLSQPFAVPTTHIADRGRSRIAAWAKQQKKALWGRALLRKAAVLNRATLRSVELRAGQSPNIVPAELEMLLRRKGIEMARYNCYAPSPPSPLRQSNSESTGTEEEDKRHQAHENQEETEVSKREEEKGEGKEEENDSAYFDSLIFGLATTAVAAADSPALSNNSVFVSDYDRLDDLNGGSNDDGFASSVLSSPGRGSSPSTATVATALTTLTDEGEAAASLDAGRCLSNSPASMLFFDQLAEIMPDGHDVAAPAAILHPPLLPLEQPEPKNVSKRPPRPKGWNPNFASAPPLAAAVSELSEKSEKVE</sequence>
<dbReference type="AlphaFoldDB" id="A0AA40D8E6"/>
<name>A0AA40D8E6_9PEZI</name>
<organism evidence="2 3">
    <name type="scientific">Lasiodiplodia hormozganensis</name>
    <dbReference type="NCBI Taxonomy" id="869390"/>
    <lineage>
        <taxon>Eukaryota</taxon>
        <taxon>Fungi</taxon>
        <taxon>Dikarya</taxon>
        <taxon>Ascomycota</taxon>
        <taxon>Pezizomycotina</taxon>
        <taxon>Dothideomycetes</taxon>
        <taxon>Dothideomycetes incertae sedis</taxon>
        <taxon>Botryosphaeriales</taxon>
        <taxon>Botryosphaeriaceae</taxon>
        <taxon>Lasiodiplodia</taxon>
    </lineage>
</organism>
<dbReference type="Proteomes" id="UP001175001">
    <property type="component" value="Unassembled WGS sequence"/>
</dbReference>
<comment type="caution">
    <text evidence="2">The sequence shown here is derived from an EMBL/GenBank/DDBJ whole genome shotgun (WGS) entry which is preliminary data.</text>
</comment>
<evidence type="ECO:0000313" key="2">
    <source>
        <dbReference type="EMBL" id="KAK0664315.1"/>
    </source>
</evidence>
<proteinExistence type="predicted"/>
<feature type="compositionally biased region" description="Basic and acidic residues" evidence="1">
    <location>
        <begin position="183"/>
        <end position="208"/>
    </location>
</feature>
<feature type="region of interest" description="Disordered" evidence="1">
    <location>
        <begin position="339"/>
        <end position="367"/>
    </location>
</feature>
<feature type="region of interest" description="Disordered" evidence="1">
    <location>
        <begin position="42"/>
        <end position="63"/>
    </location>
</feature>
<evidence type="ECO:0000256" key="1">
    <source>
        <dbReference type="SAM" id="MobiDB-lite"/>
    </source>
</evidence>
<evidence type="ECO:0000313" key="3">
    <source>
        <dbReference type="Proteomes" id="UP001175001"/>
    </source>
</evidence>
<accession>A0AA40D8E6</accession>
<protein>
    <submittedName>
        <fullName evidence="2">Uncharacterized protein</fullName>
    </submittedName>
</protein>
<feature type="region of interest" description="Disordered" evidence="1">
    <location>
        <begin position="160"/>
        <end position="213"/>
    </location>
</feature>
<dbReference type="EMBL" id="JAUJDW010000002">
    <property type="protein sequence ID" value="KAK0664315.1"/>
    <property type="molecule type" value="Genomic_DNA"/>
</dbReference>
<reference evidence="2" key="1">
    <citation type="submission" date="2023-06" db="EMBL/GenBank/DDBJ databases">
        <title>Multi-omics analyses reveal the molecular pathogenesis toolkit of Lasiodiplodia hormozganensis, a cross-kingdom pathogen.</title>
        <authorList>
            <person name="Felix C."/>
            <person name="Meneses R."/>
            <person name="Goncalves M.F.M."/>
            <person name="Tilleman L."/>
            <person name="Duarte A.S."/>
            <person name="Jorrin-Novo J.V."/>
            <person name="Van De Peer Y."/>
            <person name="Deforce D."/>
            <person name="Van Nieuwerburgh F."/>
            <person name="Esteves A.C."/>
            <person name="Alves A."/>
        </authorList>
    </citation>
    <scope>NUCLEOTIDE SEQUENCE</scope>
    <source>
        <strain evidence="2">CBS 339.90</strain>
    </source>
</reference>
<gene>
    <name evidence="2" type="ORF">DIS24_g792</name>
</gene>
<keyword evidence="3" id="KW-1185">Reference proteome</keyword>